<dbReference type="SUPFAM" id="SSF54556">
    <property type="entry name" value="Chitinase insertion domain"/>
    <property type="match status" value="1"/>
</dbReference>
<dbReference type="GO" id="GO:0004568">
    <property type="term" value="F:chitinase activity"/>
    <property type="evidence" value="ECO:0007669"/>
    <property type="project" value="UniProtKB-ARBA"/>
</dbReference>
<dbReference type="AlphaFoldDB" id="A0AAV6U7B3"/>
<accession>A0AAV6U7B3</accession>
<keyword evidence="3 6" id="KW-0378">Hydrolase</keyword>
<name>A0AAV6U7B3_9ARAC</name>
<evidence type="ECO:0000256" key="5">
    <source>
        <dbReference type="ARBA" id="ARBA00023295"/>
    </source>
</evidence>
<evidence type="ECO:0000256" key="7">
    <source>
        <dbReference type="SAM" id="SignalP"/>
    </source>
</evidence>
<feature type="domain" description="GH18" evidence="8">
    <location>
        <begin position="29"/>
        <end position="116"/>
    </location>
</feature>
<dbReference type="GO" id="GO:0004527">
    <property type="term" value="F:exonuclease activity"/>
    <property type="evidence" value="ECO:0007669"/>
    <property type="project" value="UniProtKB-KW"/>
</dbReference>
<dbReference type="GO" id="GO:0006032">
    <property type="term" value="P:chitin catabolic process"/>
    <property type="evidence" value="ECO:0007669"/>
    <property type="project" value="UniProtKB-ARBA"/>
</dbReference>
<dbReference type="InterPro" id="IPR029070">
    <property type="entry name" value="Chitinase_insertion_sf"/>
</dbReference>
<keyword evidence="1" id="KW-0540">Nuclease</keyword>
<reference evidence="9 10" key="1">
    <citation type="journal article" date="2022" name="Nat. Ecol. Evol.">
        <title>A masculinizing supergene underlies an exaggerated male reproductive morph in a spider.</title>
        <authorList>
            <person name="Hendrickx F."/>
            <person name="De Corte Z."/>
            <person name="Sonet G."/>
            <person name="Van Belleghem S.M."/>
            <person name="Kostlbacher S."/>
            <person name="Vangestel C."/>
        </authorList>
    </citation>
    <scope>NUCLEOTIDE SEQUENCE [LARGE SCALE GENOMIC DNA]</scope>
    <source>
        <strain evidence="9">W744_W776</strain>
    </source>
</reference>
<dbReference type="PANTHER" id="PTHR11177:SF390">
    <property type="entry name" value="CHITINASE 11"/>
    <property type="match status" value="1"/>
</dbReference>
<dbReference type="GO" id="GO:0005975">
    <property type="term" value="P:carbohydrate metabolic process"/>
    <property type="evidence" value="ECO:0007669"/>
    <property type="project" value="InterPro"/>
</dbReference>
<keyword evidence="2" id="KW-0255">Endonuclease</keyword>
<evidence type="ECO:0000256" key="2">
    <source>
        <dbReference type="ARBA" id="ARBA00022759"/>
    </source>
</evidence>
<dbReference type="InterPro" id="IPR034720">
    <property type="entry name" value="Viral_alk_exo"/>
</dbReference>
<evidence type="ECO:0000256" key="3">
    <source>
        <dbReference type="ARBA" id="ARBA00022801"/>
    </source>
</evidence>
<dbReference type="PROSITE" id="PS01095">
    <property type="entry name" value="GH18_1"/>
    <property type="match status" value="1"/>
</dbReference>
<dbReference type="PROSITE" id="PS51910">
    <property type="entry name" value="GH18_2"/>
    <property type="match status" value="2"/>
</dbReference>
<dbReference type="InterPro" id="IPR011335">
    <property type="entry name" value="Restrct_endonuc-II-like"/>
</dbReference>
<dbReference type="GO" id="GO:0008061">
    <property type="term" value="F:chitin binding"/>
    <property type="evidence" value="ECO:0007669"/>
    <property type="project" value="InterPro"/>
</dbReference>
<organism evidence="9 10">
    <name type="scientific">Oedothorax gibbosus</name>
    <dbReference type="NCBI Taxonomy" id="931172"/>
    <lineage>
        <taxon>Eukaryota</taxon>
        <taxon>Metazoa</taxon>
        <taxon>Ecdysozoa</taxon>
        <taxon>Arthropoda</taxon>
        <taxon>Chelicerata</taxon>
        <taxon>Arachnida</taxon>
        <taxon>Araneae</taxon>
        <taxon>Araneomorphae</taxon>
        <taxon>Entelegynae</taxon>
        <taxon>Araneoidea</taxon>
        <taxon>Linyphiidae</taxon>
        <taxon>Erigoninae</taxon>
        <taxon>Oedothorax</taxon>
    </lineage>
</organism>
<feature type="domain" description="GH18" evidence="8">
    <location>
        <begin position="309"/>
        <end position="700"/>
    </location>
</feature>
<dbReference type="InterPro" id="IPR017853">
    <property type="entry name" value="GH"/>
</dbReference>
<evidence type="ECO:0000259" key="8">
    <source>
        <dbReference type="PROSITE" id="PS51910"/>
    </source>
</evidence>
<comment type="caution">
    <text evidence="9">The sequence shown here is derived from an EMBL/GenBank/DDBJ whole genome shotgun (WGS) entry which is preliminary data.</text>
</comment>
<evidence type="ECO:0000313" key="9">
    <source>
        <dbReference type="EMBL" id="KAG8179957.1"/>
    </source>
</evidence>
<dbReference type="Pfam" id="PF00704">
    <property type="entry name" value="Glyco_hydro_18"/>
    <property type="match status" value="2"/>
</dbReference>
<protein>
    <recommendedName>
        <fullName evidence="8">GH18 domain-containing protein</fullName>
    </recommendedName>
</protein>
<dbReference type="SUPFAM" id="SSF51445">
    <property type="entry name" value="(Trans)glycosidases"/>
    <property type="match status" value="2"/>
</dbReference>
<dbReference type="Gene3D" id="3.20.20.80">
    <property type="entry name" value="Glycosidases"/>
    <property type="match status" value="2"/>
</dbReference>
<keyword evidence="7" id="KW-0732">Signal</keyword>
<dbReference type="Proteomes" id="UP000827092">
    <property type="component" value="Unassembled WGS sequence"/>
</dbReference>
<dbReference type="GO" id="GO:0005576">
    <property type="term" value="C:extracellular region"/>
    <property type="evidence" value="ECO:0007669"/>
    <property type="project" value="TreeGrafter"/>
</dbReference>
<evidence type="ECO:0000256" key="6">
    <source>
        <dbReference type="RuleBase" id="RU000489"/>
    </source>
</evidence>
<dbReference type="SUPFAM" id="SSF52980">
    <property type="entry name" value="Restriction endonuclease-like"/>
    <property type="match status" value="1"/>
</dbReference>
<dbReference type="Pfam" id="PF01771">
    <property type="entry name" value="Viral_alk_exo"/>
    <property type="match status" value="1"/>
</dbReference>
<dbReference type="InterPro" id="IPR001579">
    <property type="entry name" value="Glyco_hydro_18_chit_AS"/>
</dbReference>
<gene>
    <name evidence="9" type="ORF">JTE90_015406</name>
</gene>
<dbReference type="GO" id="GO:0004519">
    <property type="term" value="F:endonuclease activity"/>
    <property type="evidence" value="ECO:0007669"/>
    <property type="project" value="UniProtKB-KW"/>
</dbReference>
<evidence type="ECO:0000313" key="10">
    <source>
        <dbReference type="Proteomes" id="UP000827092"/>
    </source>
</evidence>
<dbReference type="InterPro" id="IPR050314">
    <property type="entry name" value="Glycosyl_Hydrlase_18"/>
</dbReference>
<feature type="signal peptide" evidence="7">
    <location>
        <begin position="1"/>
        <end position="19"/>
    </location>
</feature>
<dbReference type="GO" id="GO:0006281">
    <property type="term" value="P:DNA repair"/>
    <property type="evidence" value="ECO:0007669"/>
    <property type="project" value="UniProtKB-ARBA"/>
</dbReference>
<dbReference type="Gene3D" id="3.10.50.10">
    <property type="match status" value="1"/>
</dbReference>
<keyword evidence="4" id="KW-0269">Exonuclease</keyword>
<keyword evidence="10" id="KW-1185">Reference proteome</keyword>
<dbReference type="EMBL" id="JAFNEN010000595">
    <property type="protein sequence ID" value="KAG8179957.1"/>
    <property type="molecule type" value="Genomic_DNA"/>
</dbReference>
<dbReference type="PANTHER" id="PTHR11177">
    <property type="entry name" value="CHITINASE"/>
    <property type="match status" value="1"/>
</dbReference>
<keyword evidence="5 6" id="KW-0326">Glycosidase</keyword>
<evidence type="ECO:0000256" key="4">
    <source>
        <dbReference type="ARBA" id="ARBA00022839"/>
    </source>
</evidence>
<feature type="chain" id="PRO_5043910808" description="GH18 domain-containing protein" evidence="7">
    <location>
        <begin position="20"/>
        <end position="700"/>
    </location>
</feature>
<sequence length="700" mass="78960">MRLLEYSFVFCYLIFPVLSCKSKKGNTELLRVCYYKVGEDNLTPSKLNTTLCTHIIAGFSSVEDGVIKLGDDKKRQLYRETTSLKKKNPKLKVLLTIGGGGNNSGFSQAYNSTFNRHRQMQPEKDFVQGRSDNLPKIDSFTMFSFLSNNPAFFSAEMKNVKMRRSGRESYGDQAIGYVQLKREGNLCTVMARITPEHKVRNKPYSVTLTVDENTSEILSVECKDCTASLGGCKHAVAFIAWVHRRTEEPSPTSVANYWKKSKLSKVGTTVKFIRAKDLPSGKKTAPSIQSASNGNFLDCFLEEQNQTDCIVSRYFNGNDLVKHLSIHLLAGEFFQSNPDGSAEGFVSFCQNNMTAESCEKAEKLTQAQSRNPLWFELRHARITASKIYEASHSKTLDGSLFEVLMGSSKFRDTAAMARGRKLEGAVVKVVEKLKNIKFIASTLAILHEYDFDGLDVDWEFPVWNNAYPEDKNNFVSFLEEFYFLSKSYAHQLGKDQAILSVAVAAPVNIVQSSYNITEMAKYVNFINLMTYDFHDFHWYTPVTGSNSPLFKRSVQKGYFATLNTAWAANYWFKQGMPKNKIMVGIPTYGHSYKLISPIFHGVNAPAAGMNGDVTFTQVCKTLKAGGTRVFDNESKVPYAYHGYDWMSYEDSESMHAKANWIKSQGFGGAMTFDLNSDDWQSVCDKIPFLLHRILHQVFTT</sequence>
<evidence type="ECO:0000256" key="1">
    <source>
        <dbReference type="ARBA" id="ARBA00022722"/>
    </source>
</evidence>
<dbReference type="InterPro" id="IPR011583">
    <property type="entry name" value="Chitinase_II/V-like_cat"/>
</dbReference>
<dbReference type="SMART" id="SM00636">
    <property type="entry name" value="Glyco_18"/>
    <property type="match status" value="1"/>
</dbReference>
<proteinExistence type="predicted"/>
<dbReference type="InterPro" id="IPR001223">
    <property type="entry name" value="Glyco_hydro18_cat"/>
</dbReference>